<accession>A0A238KHH8</accession>
<reference evidence="2" key="1">
    <citation type="submission" date="2017-05" db="EMBL/GenBank/DDBJ databases">
        <authorList>
            <person name="Rodrigo-Torres L."/>
            <person name="Arahal R. D."/>
            <person name="Lucena T."/>
        </authorList>
    </citation>
    <scope>NUCLEOTIDE SEQUENCE [LARGE SCALE GENOMIC DNA]</scope>
    <source>
        <strain evidence="2">CECT 8715</strain>
    </source>
</reference>
<organism evidence="1 2">
    <name type="scientific">Ruegeria arenilitoris</name>
    <dbReference type="NCBI Taxonomy" id="1173585"/>
    <lineage>
        <taxon>Bacteria</taxon>
        <taxon>Pseudomonadati</taxon>
        <taxon>Pseudomonadota</taxon>
        <taxon>Alphaproteobacteria</taxon>
        <taxon>Rhodobacterales</taxon>
        <taxon>Roseobacteraceae</taxon>
        <taxon>Ruegeria</taxon>
    </lineage>
</organism>
<protein>
    <submittedName>
        <fullName evidence="1">Uncharacterized protein</fullName>
    </submittedName>
</protein>
<evidence type="ECO:0000313" key="1">
    <source>
        <dbReference type="EMBL" id="SMX42190.1"/>
    </source>
</evidence>
<dbReference type="RefSeq" id="WP_141138496.1">
    <property type="nucleotide sequence ID" value="NZ_FXYG01000002.1"/>
</dbReference>
<dbReference type="Proteomes" id="UP000202485">
    <property type="component" value="Unassembled WGS sequence"/>
</dbReference>
<dbReference type="OrthoDB" id="7859876at2"/>
<evidence type="ECO:0000313" key="2">
    <source>
        <dbReference type="Proteomes" id="UP000202485"/>
    </source>
</evidence>
<gene>
    <name evidence="1" type="ORF">RUA8715_02182</name>
</gene>
<proteinExistence type="predicted"/>
<name>A0A238KHH8_9RHOB</name>
<dbReference type="AlphaFoldDB" id="A0A238KHH8"/>
<sequence length="264" mass="29814">MSGENYSALHFKELPLNVGELSHVSRDSLALFAVSSFAVTELNVIARMVLSTSQTSEKDEPINVAAFIQQSCILRIWTLKLFEFHECIKKLVNGKDSAESEVRRVAEYCLRKFKEELQLDESYSLARDVRNEAAGHYSFGAAKKNLDHVKNEGVASMFVHKQAGNSFYPFGEEVMFAGRLNRHGASPSNAASRDKLIDELFSWNLKANSWVRNSHLHVFSKLVAPELPGKFLKKCVFWVTSEKVGDVSDFRVPLFVCRDFGEEL</sequence>
<keyword evidence="2" id="KW-1185">Reference proteome</keyword>
<dbReference type="EMBL" id="FXYG01000002">
    <property type="protein sequence ID" value="SMX42190.1"/>
    <property type="molecule type" value="Genomic_DNA"/>
</dbReference>